<sequence length="58" mass="6869">MKLQAAGKEKKERAEAAGRFYLYMCFTSLFTDTDFYNYSDYTGVFIIINECNFSWIKQ</sequence>
<comment type="caution">
    <text evidence="1">The sequence shown here is derived from an EMBL/GenBank/DDBJ whole genome shotgun (WGS) entry which is preliminary data.</text>
</comment>
<gene>
    <name evidence="1" type="ORF">ROSEINA2194_01894</name>
</gene>
<name>C0FT27_9FIRM</name>
<dbReference type="EMBL" id="ACFY01000084">
    <property type="protein sequence ID" value="EEG94256.1"/>
    <property type="molecule type" value="Genomic_DNA"/>
</dbReference>
<organism evidence="1 2">
    <name type="scientific">Roseburia inulinivorans DSM 16841</name>
    <dbReference type="NCBI Taxonomy" id="622312"/>
    <lineage>
        <taxon>Bacteria</taxon>
        <taxon>Bacillati</taxon>
        <taxon>Bacillota</taxon>
        <taxon>Clostridia</taxon>
        <taxon>Lachnospirales</taxon>
        <taxon>Lachnospiraceae</taxon>
        <taxon>Roseburia</taxon>
    </lineage>
</organism>
<reference evidence="1 2" key="2">
    <citation type="submission" date="2009-03" db="EMBL/GenBank/DDBJ databases">
        <title>Draft genome sequence of Roseburia inulinivorans (DSM 16841).</title>
        <authorList>
            <person name="Sudarsanam P."/>
            <person name="Ley R."/>
            <person name="Guruge J."/>
            <person name="Turnbaugh P.J."/>
            <person name="Mahowald M."/>
            <person name="Liep D."/>
            <person name="Gordon J."/>
        </authorList>
    </citation>
    <scope>NUCLEOTIDE SEQUENCE [LARGE SCALE GENOMIC DNA]</scope>
    <source>
        <strain evidence="1 2">DSM 16841</strain>
    </source>
</reference>
<accession>C0FT27</accession>
<reference evidence="1 2" key="1">
    <citation type="submission" date="2009-02" db="EMBL/GenBank/DDBJ databases">
        <authorList>
            <person name="Fulton L."/>
            <person name="Clifton S."/>
            <person name="Fulton B."/>
            <person name="Xu J."/>
            <person name="Minx P."/>
            <person name="Pepin K.H."/>
            <person name="Johnson M."/>
            <person name="Bhonagiri V."/>
            <person name="Nash W.E."/>
            <person name="Mardis E.R."/>
            <person name="Wilson R.K."/>
        </authorList>
    </citation>
    <scope>NUCLEOTIDE SEQUENCE [LARGE SCALE GENOMIC DNA]</scope>
    <source>
        <strain evidence="1 2">DSM 16841</strain>
    </source>
</reference>
<proteinExistence type="predicted"/>
<protein>
    <submittedName>
        <fullName evidence="1">Uncharacterized protein</fullName>
    </submittedName>
</protein>
<evidence type="ECO:0000313" key="1">
    <source>
        <dbReference type="EMBL" id="EEG94256.1"/>
    </source>
</evidence>
<dbReference type="AlphaFoldDB" id="C0FT27"/>
<evidence type="ECO:0000313" key="2">
    <source>
        <dbReference type="Proteomes" id="UP000003561"/>
    </source>
</evidence>
<dbReference type="Proteomes" id="UP000003561">
    <property type="component" value="Unassembled WGS sequence"/>
</dbReference>